<evidence type="ECO:0000313" key="3">
    <source>
        <dbReference type="EMBL" id="KAE8964850.1"/>
    </source>
</evidence>
<name>A0A6A3GTW6_9STRA</name>
<reference evidence="4 5" key="1">
    <citation type="submission" date="2018-09" db="EMBL/GenBank/DDBJ databases">
        <title>Genomic investigation of the strawberry pathogen Phytophthora fragariae indicates pathogenicity is determined by transcriptional variation in three key races.</title>
        <authorList>
            <person name="Adams T.M."/>
            <person name="Armitage A.D."/>
            <person name="Sobczyk M.K."/>
            <person name="Bates H.J."/>
            <person name="Dunwell J.M."/>
            <person name="Nellist C.F."/>
            <person name="Harrison R.J."/>
        </authorList>
    </citation>
    <scope>NUCLEOTIDE SEQUENCE [LARGE SCALE GENOMIC DNA]</scope>
    <source>
        <strain evidence="2 4">SCRP249</strain>
        <strain evidence="3 5">SCRP324</strain>
    </source>
</reference>
<dbReference type="AlphaFoldDB" id="A0A6A3GTW6"/>
<sequence>MHRRRRWQLVHCTCTVAFHTFGQDVHVDDSGHKSCCSNTSRCDGPTGHSLRNTRSDPGSPEVGSSDEVGIQTAVALTLLG</sequence>
<evidence type="ECO:0000313" key="4">
    <source>
        <dbReference type="Proteomes" id="UP000429607"/>
    </source>
</evidence>
<organism evidence="2 4">
    <name type="scientific">Phytophthora rubi</name>
    <dbReference type="NCBI Taxonomy" id="129364"/>
    <lineage>
        <taxon>Eukaryota</taxon>
        <taxon>Sar</taxon>
        <taxon>Stramenopiles</taxon>
        <taxon>Oomycota</taxon>
        <taxon>Peronosporomycetes</taxon>
        <taxon>Peronosporales</taxon>
        <taxon>Peronosporaceae</taxon>
        <taxon>Phytophthora</taxon>
    </lineage>
</organism>
<gene>
    <name evidence="2" type="ORF">PR001_g30373</name>
    <name evidence="3" type="ORF">PR002_g28856</name>
</gene>
<dbReference type="EMBL" id="QXFU01005314">
    <property type="protein sequence ID" value="KAE8964850.1"/>
    <property type="molecule type" value="Genomic_DNA"/>
</dbReference>
<proteinExistence type="predicted"/>
<evidence type="ECO:0000313" key="2">
    <source>
        <dbReference type="EMBL" id="KAE8960489.1"/>
    </source>
</evidence>
<protein>
    <submittedName>
        <fullName evidence="2">Uncharacterized protein</fullName>
    </submittedName>
</protein>
<evidence type="ECO:0000256" key="1">
    <source>
        <dbReference type="SAM" id="MobiDB-lite"/>
    </source>
</evidence>
<dbReference type="OrthoDB" id="10279065at2759"/>
<dbReference type="Proteomes" id="UP000435112">
    <property type="component" value="Unassembled WGS sequence"/>
</dbReference>
<comment type="caution">
    <text evidence="2">The sequence shown here is derived from an EMBL/GenBank/DDBJ whole genome shotgun (WGS) entry which is preliminary data.</text>
</comment>
<dbReference type="EMBL" id="QXFV01006782">
    <property type="protein sequence ID" value="KAE8960489.1"/>
    <property type="molecule type" value="Genomic_DNA"/>
</dbReference>
<feature type="region of interest" description="Disordered" evidence="1">
    <location>
        <begin position="37"/>
        <end position="68"/>
    </location>
</feature>
<evidence type="ECO:0000313" key="5">
    <source>
        <dbReference type="Proteomes" id="UP000435112"/>
    </source>
</evidence>
<dbReference type="Proteomes" id="UP000429607">
    <property type="component" value="Unassembled WGS sequence"/>
</dbReference>
<accession>A0A6A3GTW6</accession>